<dbReference type="Proteomes" id="UP000256405">
    <property type="component" value="Unassembled WGS sequence"/>
</dbReference>
<evidence type="ECO:0000313" key="2">
    <source>
        <dbReference type="Proteomes" id="UP000256405"/>
    </source>
</evidence>
<proteinExistence type="predicted"/>
<protein>
    <submittedName>
        <fullName evidence="1">Uncharacterized protein</fullName>
    </submittedName>
</protein>
<dbReference type="EMBL" id="QUNF01000006">
    <property type="protein sequence ID" value="REG90577.1"/>
    <property type="molecule type" value="Genomic_DNA"/>
</dbReference>
<keyword evidence="2" id="KW-1185">Reference proteome</keyword>
<reference evidence="1 2" key="1">
    <citation type="submission" date="2018-08" db="EMBL/GenBank/DDBJ databases">
        <title>Genomic Encyclopedia of Archaeal and Bacterial Type Strains, Phase II (KMG-II): from individual species to whole genera.</title>
        <authorList>
            <person name="Goeker M."/>
        </authorList>
    </citation>
    <scope>NUCLEOTIDE SEQUENCE [LARGE SCALE GENOMIC DNA]</scope>
    <source>
        <strain evidence="1 2">DSM 15986</strain>
    </source>
</reference>
<sequence length="56" mass="6565">MDVICIFELRGPNGKLFATQFEGEAKNESEFSQNAFSKLRSEWNDPEWLRSFFVAF</sequence>
<comment type="caution">
    <text evidence="1">The sequence shown here is derived from an EMBL/GenBank/DDBJ whole genome shotgun (WGS) entry which is preliminary data.</text>
</comment>
<organism evidence="1 2">
    <name type="scientific">Algoriphagus antarcticus</name>
    <dbReference type="NCBI Taxonomy" id="238540"/>
    <lineage>
        <taxon>Bacteria</taxon>
        <taxon>Pseudomonadati</taxon>
        <taxon>Bacteroidota</taxon>
        <taxon>Cytophagia</taxon>
        <taxon>Cytophagales</taxon>
        <taxon>Cyclobacteriaceae</taxon>
        <taxon>Algoriphagus</taxon>
    </lineage>
</organism>
<dbReference type="AlphaFoldDB" id="A0A3E0DWV4"/>
<accession>A0A3E0DWV4</accession>
<dbReference type="RefSeq" id="WP_169714425.1">
    <property type="nucleotide sequence ID" value="NZ_MSSW01000032.1"/>
</dbReference>
<name>A0A3E0DWV4_9BACT</name>
<evidence type="ECO:0000313" key="1">
    <source>
        <dbReference type="EMBL" id="REG90577.1"/>
    </source>
</evidence>
<gene>
    <name evidence="1" type="ORF">C8N25_10675</name>
</gene>